<evidence type="ECO:0000256" key="8">
    <source>
        <dbReference type="ARBA" id="ARBA00051542"/>
    </source>
</evidence>
<evidence type="ECO:0000259" key="10">
    <source>
        <dbReference type="PROSITE" id="PS50206"/>
    </source>
</evidence>
<dbReference type="Gene3D" id="2.30.30.280">
    <property type="entry name" value="Adenine nucleotide alpha hydrolases-like domains"/>
    <property type="match status" value="1"/>
</dbReference>
<keyword evidence="1 9" id="KW-0820">tRNA-binding</keyword>
<dbReference type="NCBIfam" id="TIGR00420">
    <property type="entry name" value="trmU"/>
    <property type="match status" value="1"/>
</dbReference>
<comment type="subcellular location">
    <subcellularLocation>
        <location evidence="9">Cytoplasm</location>
    </subcellularLocation>
</comment>
<name>A0A1F6UY95_9BACT</name>
<evidence type="ECO:0000256" key="3">
    <source>
        <dbReference type="ARBA" id="ARBA00022694"/>
    </source>
</evidence>
<feature type="region of interest" description="Interaction with tRNA" evidence="9">
    <location>
        <begin position="143"/>
        <end position="145"/>
    </location>
</feature>
<evidence type="ECO:0000313" key="11">
    <source>
        <dbReference type="EMBL" id="OGI62244.1"/>
    </source>
</evidence>
<keyword evidence="3 9" id="KW-0819">tRNA processing</keyword>
<keyword evidence="4 9" id="KW-0547">Nucleotide-binding</keyword>
<dbReference type="AlphaFoldDB" id="A0A1F6UY95"/>
<comment type="catalytic activity">
    <reaction evidence="8 9">
        <text>S-sulfanyl-L-cysteinyl-[protein] + uridine(34) in tRNA + AH2 + ATP = 2-thiouridine(34) in tRNA + L-cysteinyl-[protein] + A + AMP + diphosphate + H(+)</text>
        <dbReference type="Rhea" id="RHEA:47032"/>
        <dbReference type="Rhea" id="RHEA-COMP:10131"/>
        <dbReference type="Rhea" id="RHEA-COMP:11726"/>
        <dbReference type="Rhea" id="RHEA-COMP:11727"/>
        <dbReference type="Rhea" id="RHEA-COMP:11728"/>
        <dbReference type="ChEBI" id="CHEBI:13193"/>
        <dbReference type="ChEBI" id="CHEBI:15378"/>
        <dbReference type="ChEBI" id="CHEBI:17499"/>
        <dbReference type="ChEBI" id="CHEBI:29950"/>
        <dbReference type="ChEBI" id="CHEBI:30616"/>
        <dbReference type="ChEBI" id="CHEBI:33019"/>
        <dbReference type="ChEBI" id="CHEBI:61963"/>
        <dbReference type="ChEBI" id="CHEBI:65315"/>
        <dbReference type="ChEBI" id="CHEBI:87170"/>
        <dbReference type="ChEBI" id="CHEBI:456215"/>
        <dbReference type="EC" id="2.8.1.13"/>
    </reaction>
</comment>
<dbReference type="InterPro" id="IPR046884">
    <property type="entry name" value="MnmA-like_central"/>
</dbReference>
<comment type="function">
    <text evidence="9">Catalyzes the 2-thiolation of uridine at the wobble position (U34) of tRNA, leading to the formation of s(2)U34.</text>
</comment>
<keyword evidence="9" id="KW-0963">Cytoplasm</keyword>
<feature type="binding site" evidence="9">
    <location>
        <begin position="12"/>
        <end position="19"/>
    </location>
    <ligand>
        <name>ATP</name>
        <dbReference type="ChEBI" id="CHEBI:30616"/>
    </ligand>
</feature>
<keyword evidence="6 9" id="KW-0694">RNA-binding</keyword>
<comment type="caution">
    <text evidence="11">The sequence shown here is derived from an EMBL/GenBank/DDBJ whole genome shotgun (WGS) entry which is preliminary data.</text>
</comment>
<feature type="binding site" evidence="9">
    <location>
        <position position="125"/>
    </location>
    <ligand>
        <name>ATP</name>
        <dbReference type="ChEBI" id="CHEBI:30616"/>
    </ligand>
</feature>
<accession>A0A1F6UY95</accession>
<dbReference type="EMBL" id="MFTL01000001">
    <property type="protein sequence ID" value="OGI62244.1"/>
    <property type="molecule type" value="Genomic_DNA"/>
</dbReference>
<evidence type="ECO:0000256" key="6">
    <source>
        <dbReference type="ARBA" id="ARBA00022884"/>
    </source>
</evidence>
<dbReference type="InterPro" id="IPR023382">
    <property type="entry name" value="MnmA-like_central_sf"/>
</dbReference>
<dbReference type="PROSITE" id="PS50206">
    <property type="entry name" value="RHODANESE_3"/>
    <property type="match status" value="1"/>
</dbReference>
<feature type="site" description="Interaction with tRNA" evidence="9">
    <location>
        <position position="126"/>
    </location>
</feature>
<feature type="region of interest" description="Interaction with target base in tRNA" evidence="9">
    <location>
        <begin position="96"/>
        <end position="98"/>
    </location>
</feature>
<dbReference type="PANTHER" id="PTHR11933">
    <property type="entry name" value="TRNA 5-METHYLAMINOMETHYL-2-THIOURIDYLATE -METHYLTRANSFERASE"/>
    <property type="match status" value="1"/>
</dbReference>
<evidence type="ECO:0000256" key="2">
    <source>
        <dbReference type="ARBA" id="ARBA00022679"/>
    </source>
</evidence>
<feature type="binding site" evidence="9">
    <location>
        <position position="38"/>
    </location>
    <ligand>
        <name>ATP</name>
        <dbReference type="ChEBI" id="CHEBI:30616"/>
    </ligand>
</feature>
<dbReference type="Pfam" id="PF20259">
    <property type="entry name" value="tRNA_Me_trans_M"/>
    <property type="match status" value="1"/>
</dbReference>
<evidence type="ECO:0000256" key="1">
    <source>
        <dbReference type="ARBA" id="ARBA00022555"/>
    </source>
</evidence>
<dbReference type="InterPro" id="IPR004506">
    <property type="entry name" value="MnmA-like"/>
</dbReference>
<dbReference type="STRING" id="1801735.A2645_01465"/>
<dbReference type="Pfam" id="PF20258">
    <property type="entry name" value="tRNA_Me_trans_C"/>
    <property type="match status" value="1"/>
</dbReference>
<dbReference type="Proteomes" id="UP000182253">
    <property type="component" value="Unassembled WGS sequence"/>
</dbReference>
<evidence type="ECO:0000256" key="5">
    <source>
        <dbReference type="ARBA" id="ARBA00022840"/>
    </source>
</evidence>
<dbReference type="HAMAP" id="MF_00144">
    <property type="entry name" value="tRNA_thiouridyl_MnmA"/>
    <property type="match status" value="1"/>
</dbReference>
<proteinExistence type="inferred from homology"/>
<feature type="domain" description="Rhodanese" evidence="10">
    <location>
        <begin position="3"/>
        <end position="47"/>
    </location>
</feature>
<feature type="site" description="Interaction with tRNA" evidence="9">
    <location>
        <position position="325"/>
    </location>
</feature>
<sequence>MKPNKKKTVFVGVSGGVDSSVAALLLKKKGYNVVGVYIKSWYPPGFPCPYPIDRRDAIRVCAKIGIPFLELNLEKVYKKEVTDYLIKEYKKGRTPNPDVMCNKFVKFGAFFKKARAMGANFVATGHYARLKNGKLYQARDKTKDQSYFLWALTKKELKYSIFPIGEYLKKEVRQSAKKNNLPTAEKPDSQGICFLGKIDIKEFLKKYIKEKKGKVLNENGEVIGWHKGVYFHTLGERHGFTISKKTPEDKPYYIIKKDVKKNTLTVAHEIKGKNLVKIREINWIEKPKINKKYSARIRHLGELKEVIFTKQGVFFKEPVLVAPGQSLVLYDREKCLGGGVVVQ</sequence>
<evidence type="ECO:0000256" key="7">
    <source>
        <dbReference type="ARBA" id="ARBA00023157"/>
    </source>
</evidence>
<reference evidence="11 12" key="1">
    <citation type="journal article" date="2016" name="Nat. Commun.">
        <title>Thousands of microbial genomes shed light on interconnected biogeochemical processes in an aquifer system.</title>
        <authorList>
            <person name="Anantharaman K."/>
            <person name="Brown C.T."/>
            <person name="Hug L.A."/>
            <person name="Sharon I."/>
            <person name="Castelle C.J."/>
            <person name="Probst A.J."/>
            <person name="Thomas B.C."/>
            <person name="Singh A."/>
            <person name="Wilkins M.J."/>
            <person name="Karaoz U."/>
            <person name="Brodie E.L."/>
            <person name="Williams K.H."/>
            <person name="Hubbard S.S."/>
            <person name="Banfield J.F."/>
        </authorList>
    </citation>
    <scope>NUCLEOTIDE SEQUENCE [LARGE SCALE GENOMIC DNA]</scope>
</reference>
<dbReference type="Pfam" id="PF03054">
    <property type="entry name" value="tRNA_Me_trans"/>
    <property type="match status" value="1"/>
</dbReference>
<dbReference type="GO" id="GO:0000049">
    <property type="term" value="F:tRNA binding"/>
    <property type="evidence" value="ECO:0007669"/>
    <property type="project" value="UniProtKB-KW"/>
</dbReference>
<dbReference type="GO" id="GO:0005737">
    <property type="term" value="C:cytoplasm"/>
    <property type="evidence" value="ECO:0007669"/>
    <property type="project" value="UniProtKB-SubCell"/>
</dbReference>
<organism evidence="11 12">
    <name type="scientific">Candidatus Nomurabacteria bacterium RIFCSPHIGHO2_01_FULL_39_9</name>
    <dbReference type="NCBI Taxonomy" id="1801735"/>
    <lineage>
        <taxon>Bacteria</taxon>
        <taxon>Candidatus Nomuraibacteriota</taxon>
    </lineage>
</organism>
<feature type="active site" description="Cysteine persulfide intermediate" evidence="9">
    <location>
        <position position="193"/>
    </location>
</feature>
<keyword evidence="7" id="KW-1015">Disulfide bond</keyword>
<feature type="active site" description="Nucleophile" evidence="9">
    <location>
        <position position="101"/>
    </location>
</feature>
<dbReference type="GO" id="GO:0103016">
    <property type="term" value="F:tRNA-uridine 2-sulfurtransferase activity"/>
    <property type="evidence" value="ECO:0007669"/>
    <property type="project" value="UniProtKB-EC"/>
</dbReference>
<comment type="similarity">
    <text evidence="9">Belongs to the MnmA/TRMU family.</text>
</comment>
<evidence type="ECO:0000256" key="9">
    <source>
        <dbReference type="HAMAP-Rule" id="MF_00144"/>
    </source>
</evidence>
<dbReference type="Gene3D" id="2.40.30.10">
    <property type="entry name" value="Translation factors"/>
    <property type="match status" value="1"/>
</dbReference>
<dbReference type="GO" id="GO:0005524">
    <property type="term" value="F:ATP binding"/>
    <property type="evidence" value="ECO:0007669"/>
    <property type="project" value="UniProtKB-KW"/>
</dbReference>
<dbReference type="SUPFAM" id="SSF52402">
    <property type="entry name" value="Adenine nucleotide alpha hydrolases-like"/>
    <property type="match status" value="1"/>
</dbReference>
<dbReference type="InterPro" id="IPR014729">
    <property type="entry name" value="Rossmann-like_a/b/a_fold"/>
</dbReference>
<protein>
    <recommendedName>
        <fullName evidence="9">tRNA-specific 2-thiouridylase MnmA</fullName>
        <ecNumber evidence="9">2.8.1.13</ecNumber>
    </recommendedName>
</protein>
<comment type="caution">
    <text evidence="9">Lacks conserved residue(s) required for the propagation of feature annotation.</text>
</comment>
<evidence type="ECO:0000256" key="4">
    <source>
        <dbReference type="ARBA" id="ARBA00022741"/>
    </source>
</evidence>
<dbReference type="PANTHER" id="PTHR11933:SF5">
    <property type="entry name" value="MITOCHONDRIAL TRNA-SPECIFIC 2-THIOURIDYLASE 1"/>
    <property type="match status" value="1"/>
</dbReference>
<keyword evidence="2 9" id="KW-0808">Transferase</keyword>
<dbReference type="GO" id="GO:0002143">
    <property type="term" value="P:tRNA wobble position uridine thiolation"/>
    <property type="evidence" value="ECO:0007669"/>
    <property type="project" value="TreeGrafter"/>
</dbReference>
<dbReference type="EC" id="2.8.1.13" evidence="9"/>
<dbReference type="NCBIfam" id="NF001138">
    <property type="entry name" value="PRK00143.1"/>
    <property type="match status" value="1"/>
</dbReference>
<gene>
    <name evidence="9" type="primary">mnmA</name>
    <name evidence="11" type="ORF">A2645_01465</name>
</gene>
<evidence type="ECO:0000313" key="12">
    <source>
        <dbReference type="Proteomes" id="UP000182253"/>
    </source>
</evidence>
<dbReference type="Gene3D" id="3.40.50.620">
    <property type="entry name" value="HUPs"/>
    <property type="match status" value="1"/>
</dbReference>
<dbReference type="CDD" id="cd01998">
    <property type="entry name" value="MnmA_TRMU-like"/>
    <property type="match status" value="1"/>
</dbReference>
<dbReference type="InterPro" id="IPR001763">
    <property type="entry name" value="Rhodanese-like_dom"/>
</dbReference>
<dbReference type="InterPro" id="IPR046885">
    <property type="entry name" value="MnmA-like_C"/>
</dbReference>
<keyword evidence="5 9" id="KW-0067">ATP-binding</keyword>